<dbReference type="InterPro" id="IPR036047">
    <property type="entry name" value="F-box-like_dom_sf"/>
</dbReference>
<dbReference type="SUPFAM" id="SSF81383">
    <property type="entry name" value="F-box domain"/>
    <property type="match status" value="1"/>
</dbReference>
<dbReference type="RefSeq" id="WP_224041508.1">
    <property type="nucleotide sequence ID" value="NZ_CAJZAH010000002.1"/>
</dbReference>
<evidence type="ECO:0000313" key="3">
    <source>
        <dbReference type="EMBL" id="CAG9172598.1"/>
    </source>
</evidence>
<dbReference type="EMBL" id="CAJZAH010000002">
    <property type="protein sequence ID" value="CAG9172598.1"/>
    <property type="molecule type" value="Genomic_DNA"/>
</dbReference>
<evidence type="ECO:0000256" key="1">
    <source>
        <dbReference type="SAM" id="MobiDB-lite"/>
    </source>
</evidence>
<sequence length="717" mass="79405">MPRFIHGAGPSAASAPLPPGADQHARPPSHMARLPNELQLEVARHLGFDDRHRFARVNRNVRNLLAPDCRRHRLIAWAAWAASETQVCQLLDTIAFEPPSTRAVVLHALAKRLDGFDNGLRRECLLWVLQGIGGLPPDLRPTPLLAAVRGIRTATGPCEDAIRQWANALVGAMFETSHPDAVQWHVELGRHLEAPLTDARVQFWVGYATRFAPKPRARMLEEVAFAFDTGARMEQVGAVLRGAQTLTGADGSPLPCQLRVLERLAAVIDWEHLHPQDPAWDIWHALIEAARGFPGHEAGRLLARLLPALVRHDLPPAAAGRIRARLNEVVTPCRELAIFVRASAISLRRFELQAPEWSSFLEDIRELDDAARARLLNAFEDEFFNPDRHEDADRPAWEALRKSALALIREISPPQAQLAPLQRWLEGLSVVGGKEGSLDAASLREALRLVAPFPDAIRAALLTACAEWLAASCTHWATLLLAIVQLPAHVRGEPLLALAEEFCALPAWARPADQWWTLVQAAKELPAAQRTAMLKELGGAIARLPQQERAACRRELEACLADLPLVRRAHVLVGLGEKARASEERAWVLRMSRQLDAARHRHRMDDLPMVPFTPMILFALADATHFDAARSAGEEDTAWWELMSAVTDLEAGTRTLPLRRLDRQRFSVAPAGREAATAAWRSCELEEQAVFQAFHAQRRAYLQAVFVAVDPAARSGG</sequence>
<dbReference type="PROSITE" id="PS50181">
    <property type="entry name" value="FBOX"/>
    <property type="match status" value="1"/>
</dbReference>
<comment type="caution">
    <text evidence="3">The sequence shown here is derived from an EMBL/GenBank/DDBJ whole genome shotgun (WGS) entry which is preliminary data.</text>
</comment>
<dbReference type="InterPro" id="IPR001810">
    <property type="entry name" value="F-box_dom"/>
</dbReference>
<name>A0ABM8WYF4_9BURK</name>
<gene>
    <name evidence="3" type="ORF">LMG21510_02020</name>
</gene>
<keyword evidence="4" id="KW-1185">Reference proteome</keyword>
<organism evidence="3 4">
    <name type="scientific">Cupriavidus respiraculi</name>
    <dbReference type="NCBI Taxonomy" id="195930"/>
    <lineage>
        <taxon>Bacteria</taxon>
        <taxon>Pseudomonadati</taxon>
        <taxon>Pseudomonadota</taxon>
        <taxon>Betaproteobacteria</taxon>
        <taxon>Burkholderiales</taxon>
        <taxon>Burkholderiaceae</taxon>
        <taxon>Cupriavidus</taxon>
    </lineage>
</organism>
<accession>A0ABM8WYF4</accession>
<dbReference type="Proteomes" id="UP000721236">
    <property type="component" value="Unassembled WGS sequence"/>
</dbReference>
<dbReference type="Pfam" id="PF00646">
    <property type="entry name" value="F-box"/>
    <property type="match status" value="1"/>
</dbReference>
<evidence type="ECO:0000313" key="4">
    <source>
        <dbReference type="Proteomes" id="UP000721236"/>
    </source>
</evidence>
<feature type="domain" description="F-box" evidence="2">
    <location>
        <begin position="28"/>
        <end position="74"/>
    </location>
</feature>
<reference evidence="3 4" key="1">
    <citation type="submission" date="2021-08" db="EMBL/GenBank/DDBJ databases">
        <authorList>
            <person name="Peeters C."/>
        </authorList>
    </citation>
    <scope>NUCLEOTIDE SEQUENCE [LARGE SCALE GENOMIC DNA]</scope>
    <source>
        <strain evidence="3 4">LMG 21510</strain>
    </source>
</reference>
<feature type="region of interest" description="Disordered" evidence="1">
    <location>
        <begin position="1"/>
        <end position="30"/>
    </location>
</feature>
<protein>
    <recommendedName>
        <fullName evidence="2">F-box domain-containing protein</fullName>
    </recommendedName>
</protein>
<evidence type="ECO:0000259" key="2">
    <source>
        <dbReference type="PROSITE" id="PS50181"/>
    </source>
</evidence>
<proteinExistence type="predicted"/>